<dbReference type="AlphaFoldDB" id="A0A0T5X8M6"/>
<dbReference type="RefSeq" id="WP_009200406.1">
    <property type="nucleotide sequence ID" value="NZ_ACJX03000001.1"/>
</dbReference>
<dbReference type="InterPro" id="IPR017871">
    <property type="entry name" value="ABC_transporter-like_CS"/>
</dbReference>
<dbReference type="PROSITE" id="PS00211">
    <property type="entry name" value="ABC_TRANSPORTER_1"/>
    <property type="match status" value="1"/>
</dbReference>
<dbReference type="STRING" id="592015.HMPREF1705_03962"/>
<dbReference type="PROSITE" id="PS50893">
    <property type="entry name" value="ABC_TRANSPORTER_2"/>
    <property type="match status" value="1"/>
</dbReference>
<dbReference type="PANTHER" id="PTHR43820:SF4">
    <property type="entry name" value="HIGH-AFFINITY BRANCHED-CHAIN AMINO ACID TRANSPORT ATP-BINDING PROTEIN LIVF"/>
    <property type="match status" value="1"/>
</dbReference>
<name>A0A0T5X8M6_9BACT</name>
<dbReference type="Proteomes" id="UP000005273">
    <property type="component" value="Unassembled WGS sequence"/>
</dbReference>
<evidence type="ECO:0000256" key="1">
    <source>
        <dbReference type="ARBA" id="ARBA00005417"/>
    </source>
</evidence>
<evidence type="ECO:0000259" key="6">
    <source>
        <dbReference type="PROSITE" id="PS50893"/>
    </source>
</evidence>
<dbReference type="SMART" id="SM00382">
    <property type="entry name" value="AAA"/>
    <property type="match status" value="1"/>
</dbReference>
<gene>
    <name evidence="7" type="ORF">HMPREF1705_03962</name>
</gene>
<dbReference type="EMBL" id="ACJX03000001">
    <property type="protein sequence ID" value="KRT34719.1"/>
    <property type="molecule type" value="Genomic_DNA"/>
</dbReference>
<keyword evidence="4 7" id="KW-0067">ATP-binding</keyword>
<reference evidence="8" key="1">
    <citation type="submission" date="2012-09" db="EMBL/GenBank/DDBJ databases">
        <authorList>
            <person name="Weinstock G."/>
            <person name="Sodergren E."/>
            <person name="Clifton S."/>
            <person name="Fulton L."/>
            <person name="Fulton B."/>
            <person name="Courtney L."/>
            <person name="Fronick C."/>
            <person name="Harrison M."/>
            <person name="Strong C."/>
            <person name="Farmer C."/>
            <person name="Delehaunty K."/>
            <person name="Markovic C."/>
            <person name="Hall O."/>
            <person name="Minx P."/>
            <person name="Tomlinson C."/>
            <person name="Mitreva M."/>
            <person name="Nelson J."/>
            <person name="Hou S."/>
            <person name="Wollam A."/>
            <person name="Pepin K.H."/>
            <person name="Johnson M."/>
            <person name="Bhonagiri V."/>
            <person name="Nash W.E."/>
            <person name="Suruliraj S."/>
            <person name="Warren W."/>
            <person name="Chinwalla A."/>
            <person name="Mardis E.R."/>
            <person name="Wilson R.K."/>
        </authorList>
    </citation>
    <scope>NUCLEOTIDE SEQUENCE [LARGE SCALE GENOMIC DNA]</scope>
    <source>
        <strain evidence="8">OS1</strain>
    </source>
</reference>
<dbReference type="Gene3D" id="3.40.50.300">
    <property type="entry name" value="P-loop containing nucleotide triphosphate hydrolases"/>
    <property type="match status" value="1"/>
</dbReference>
<protein>
    <submittedName>
        <fullName evidence="7">ABC transporter, ATP-binding protein</fullName>
    </submittedName>
</protein>
<dbReference type="GO" id="GO:0015658">
    <property type="term" value="F:branched-chain amino acid transmembrane transporter activity"/>
    <property type="evidence" value="ECO:0007669"/>
    <property type="project" value="TreeGrafter"/>
</dbReference>
<dbReference type="PANTHER" id="PTHR43820">
    <property type="entry name" value="HIGH-AFFINITY BRANCHED-CHAIN AMINO ACID TRANSPORT ATP-BINDING PROTEIN LIVF"/>
    <property type="match status" value="1"/>
</dbReference>
<feature type="domain" description="ABC transporter" evidence="6">
    <location>
        <begin position="6"/>
        <end position="238"/>
    </location>
</feature>
<dbReference type="CDD" id="cd03224">
    <property type="entry name" value="ABC_TM1139_LivF_branched"/>
    <property type="match status" value="1"/>
</dbReference>
<dbReference type="InterPro" id="IPR052156">
    <property type="entry name" value="BCAA_Transport_ATP-bd_LivF"/>
</dbReference>
<dbReference type="InterPro" id="IPR003439">
    <property type="entry name" value="ABC_transporter-like_ATP-bd"/>
</dbReference>
<evidence type="ECO:0000256" key="4">
    <source>
        <dbReference type="ARBA" id="ARBA00022840"/>
    </source>
</evidence>
<evidence type="ECO:0000256" key="3">
    <source>
        <dbReference type="ARBA" id="ARBA00022741"/>
    </source>
</evidence>
<evidence type="ECO:0000256" key="2">
    <source>
        <dbReference type="ARBA" id="ARBA00022448"/>
    </source>
</evidence>
<keyword evidence="2" id="KW-0813">Transport</keyword>
<sequence>MTDFALEVRDLYAGYEGVPVLHGISFEVKEGEIVAIVGANGAGKTTTLRTVSGLLRPKSGFVKFYGEDVTGLPAHVMVRKGLTYVPEGRRIFGKLSVKENLELGAFKEENREVVEQRLEWVCSLFPILKERLNQKAETMSGGEQQMLAIARGLMSAPKVILLDELSLGLQPSLVEKVLQIVTEIRRYGVTVLLVEQRVLEALEIADKGYVIQSGRVVMSGSSKDLLESEEIKRAYLGM</sequence>
<comment type="similarity">
    <text evidence="1">Belongs to the ABC transporter superfamily.</text>
</comment>
<dbReference type="InterPro" id="IPR003593">
    <property type="entry name" value="AAA+_ATPase"/>
</dbReference>
<evidence type="ECO:0000256" key="5">
    <source>
        <dbReference type="ARBA" id="ARBA00022970"/>
    </source>
</evidence>
<accession>A0A0T5X8M6</accession>
<dbReference type="eggNOG" id="COG0410">
    <property type="taxonomic scope" value="Bacteria"/>
</dbReference>
<dbReference type="GO" id="GO:0016887">
    <property type="term" value="F:ATP hydrolysis activity"/>
    <property type="evidence" value="ECO:0007669"/>
    <property type="project" value="InterPro"/>
</dbReference>
<proteinExistence type="inferred from homology"/>
<dbReference type="SUPFAM" id="SSF52540">
    <property type="entry name" value="P-loop containing nucleoside triphosphate hydrolases"/>
    <property type="match status" value="1"/>
</dbReference>
<dbReference type="GO" id="GO:0015807">
    <property type="term" value="P:L-amino acid transport"/>
    <property type="evidence" value="ECO:0007669"/>
    <property type="project" value="TreeGrafter"/>
</dbReference>
<keyword evidence="5" id="KW-0029">Amino-acid transport</keyword>
<dbReference type="GO" id="GO:0005524">
    <property type="term" value="F:ATP binding"/>
    <property type="evidence" value="ECO:0007669"/>
    <property type="project" value="UniProtKB-KW"/>
</dbReference>
<evidence type="ECO:0000313" key="8">
    <source>
        <dbReference type="Proteomes" id="UP000005273"/>
    </source>
</evidence>
<evidence type="ECO:0000313" key="7">
    <source>
        <dbReference type="EMBL" id="KRT34719.1"/>
    </source>
</evidence>
<comment type="caution">
    <text evidence="7">The sequence shown here is derived from an EMBL/GenBank/DDBJ whole genome shotgun (WGS) entry which is preliminary data.</text>
</comment>
<organism evidence="7 8">
    <name type="scientific">Acetomicrobium hydrogeniformans ATCC BAA-1850</name>
    <dbReference type="NCBI Taxonomy" id="592015"/>
    <lineage>
        <taxon>Bacteria</taxon>
        <taxon>Thermotogati</taxon>
        <taxon>Synergistota</taxon>
        <taxon>Synergistia</taxon>
        <taxon>Synergistales</taxon>
        <taxon>Acetomicrobiaceae</taxon>
        <taxon>Acetomicrobium</taxon>
    </lineage>
</organism>
<keyword evidence="3" id="KW-0547">Nucleotide-binding</keyword>
<keyword evidence="8" id="KW-1185">Reference proteome</keyword>
<dbReference type="Pfam" id="PF00005">
    <property type="entry name" value="ABC_tran"/>
    <property type="match status" value="1"/>
</dbReference>
<dbReference type="InterPro" id="IPR027417">
    <property type="entry name" value="P-loop_NTPase"/>
</dbReference>